<reference evidence="2 3" key="1">
    <citation type="submission" date="2023-04" db="EMBL/GenBank/DDBJ databases">
        <title>Draft genome sequence of Saccharopolyspora sp. TS4A08 isolated from sweet potato rhizospheric soil.</title>
        <authorList>
            <person name="Suksaard P."/>
            <person name="Duangmal K."/>
        </authorList>
    </citation>
    <scope>NUCLEOTIDE SEQUENCE [LARGE SCALE GENOMIC DNA]</scope>
    <source>
        <strain evidence="2 3">TS4A08</strain>
    </source>
</reference>
<accession>A0ABT6PTV9</accession>
<dbReference type="EMBL" id="JASAOF010000018">
    <property type="protein sequence ID" value="MDI2031435.1"/>
    <property type="molecule type" value="Genomic_DNA"/>
</dbReference>
<evidence type="ECO:0000313" key="2">
    <source>
        <dbReference type="EMBL" id="MDI2031435.1"/>
    </source>
</evidence>
<evidence type="ECO:0000256" key="1">
    <source>
        <dbReference type="SAM" id="SignalP"/>
    </source>
</evidence>
<comment type="caution">
    <text evidence="2">The sequence shown here is derived from an EMBL/GenBank/DDBJ whole genome shotgun (WGS) entry which is preliminary data.</text>
</comment>
<feature type="chain" id="PRO_5045330148" description="Exo-alpha-sialidase" evidence="1">
    <location>
        <begin position="25"/>
        <end position="356"/>
    </location>
</feature>
<protein>
    <recommendedName>
        <fullName evidence="4">Exo-alpha-sialidase</fullName>
    </recommendedName>
</protein>
<evidence type="ECO:0008006" key="4">
    <source>
        <dbReference type="Google" id="ProtNLM"/>
    </source>
</evidence>
<keyword evidence="1" id="KW-0732">Signal</keyword>
<sequence length="356" mass="37097">MLRRTGIITALVATTALVGGVATAQETWTAEPFPQRPGLLSSIATATAAGGEVWAFGSFGQAGGTSTTSQVYRRGAAGSWTEMPAPAGGQLVSGAVVGPSDAWTIGWDYKHTGGTLHHWDGAAWTEIPVQVPGAARTRPDDVHAVGGEVWLVGKAYTDGPDSRQRTFVQRWDGAAWQNVPVPESAHAATFSTIGGAPDDLWLAGVRDNAAVSMHWDGTAWAEVPVPAIQVPDGAYLSVNDVAANAPNDVWFSGGVQIYDRPEVRPVLMHWDGAAWSEAGATNSPGEPGEFVRAEGALWNVAAHGVLRYEGTHWQAVAGPAEGPLTAGAETGDGRLVVIGSTGEPSQENPFTAIHQG</sequence>
<evidence type="ECO:0000313" key="3">
    <source>
        <dbReference type="Proteomes" id="UP001237595"/>
    </source>
</evidence>
<proteinExistence type="predicted"/>
<name>A0ABT6PTV9_9PSEU</name>
<dbReference type="RefSeq" id="WP_281457713.1">
    <property type="nucleotide sequence ID" value="NZ_JASAOF010000018.1"/>
</dbReference>
<dbReference type="Proteomes" id="UP001237595">
    <property type="component" value="Unassembled WGS sequence"/>
</dbReference>
<gene>
    <name evidence="2" type="ORF">QFW96_22595</name>
</gene>
<keyword evidence="3" id="KW-1185">Reference proteome</keyword>
<organism evidence="2 3">
    <name type="scientific">Saccharopolyspora ipomoeae</name>
    <dbReference type="NCBI Taxonomy" id="3042027"/>
    <lineage>
        <taxon>Bacteria</taxon>
        <taxon>Bacillati</taxon>
        <taxon>Actinomycetota</taxon>
        <taxon>Actinomycetes</taxon>
        <taxon>Pseudonocardiales</taxon>
        <taxon>Pseudonocardiaceae</taxon>
        <taxon>Saccharopolyspora</taxon>
    </lineage>
</organism>
<feature type="signal peptide" evidence="1">
    <location>
        <begin position="1"/>
        <end position="24"/>
    </location>
</feature>